<feature type="region of interest" description="Disordered" evidence="1">
    <location>
        <begin position="46"/>
        <end position="72"/>
    </location>
</feature>
<feature type="compositionally biased region" description="Pro residues" evidence="1">
    <location>
        <begin position="58"/>
        <end position="69"/>
    </location>
</feature>
<evidence type="ECO:0000256" key="1">
    <source>
        <dbReference type="SAM" id="MobiDB-lite"/>
    </source>
</evidence>
<dbReference type="InterPro" id="IPR018649">
    <property type="entry name" value="SHOCT"/>
</dbReference>
<accession>A0ABW6U9Q1</accession>
<keyword evidence="2" id="KW-0472">Membrane</keyword>
<comment type="caution">
    <text evidence="4">The sequence shown here is derived from an EMBL/GenBank/DDBJ whole genome shotgun (WGS) entry which is preliminary data.</text>
</comment>
<evidence type="ECO:0000256" key="2">
    <source>
        <dbReference type="SAM" id="Phobius"/>
    </source>
</evidence>
<gene>
    <name evidence="4" type="ORF">ACFY1D_01610</name>
</gene>
<keyword evidence="2" id="KW-0812">Transmembrane</keyword>
<evidence type="ECO:0000313" key="5">
    <source>
        <dbReference type="Proteomes" id="UP001602058"/>
    </source>
</evidence>
<name>A0ABW6U9Q1_9ACTN</name>
<organism evidence="4 5">
    <name type="scientific">Streptomyces bluensis</name>
    <dbReference type="NCBI Taxonomy" id="33897"/>
    <lineage>
        <taxon>Bacteria</taxon>
        <taxon>Bacillati</taxon>
        <taxon>Actinomycetota</taxon>
        <taxon>Actinomycetes</taxon>
        <taxon>Kitasatosporales</taxon>
        <taxon>Streptomycetaceae</taxon>
        <taxon>Streptomyces</taxon>
    </lineage>
</organism>
<dbReference type="Proteomes" id="UP001602058">
    <property type="component" value="Unassembled WGS sequence"/>
</dbReference>
<dbReference type="RefSeq" id="WP_189878436.1">
    <property type="nucleotide sequence ID" value="NZ_BMVM01000017.1"/>
</dbReference>
<dbReference type="Pfam" id="PF09851">
    <property type="entry name" value="SHOCT"/>
    <property type="match status" value="1"/>
</dbReference>
<feature type="domain" description="SHOCT" evidence="3">
    <location>
        <begin position="71"/>
        <end position="95"/>
    </location>
</feature>
<sequence>MMYWYGHGGGWMWPWMVLGNLLFLAVIVVIVVIVVLFFRALSQRPGPHGGGHAGWGTPPSPGAPGPRPGPEQILAERYARGEIDEEEYERRLATLRGSPPPGAAHP</sequence>
<reference evidence="4 5" key="1">
    <citation type="submission" date="2024-10" db="EMBL/GenBank/DDBJ databases">
        <title>The Natural Products Discovery Center: Release of the First 8490 Sequenced Strains for Exploring Actinobacteria Biosynthetic Diversity.</title>
        <authorList>
            <person name="Kalkreuter E."/>
            <person name="Kautsar S.A."/>
            <person name="Yang D."/>
            <person name="Bader C.D."/>
            <person name="Teijaro C.N."/>
            <person name="Fluegel L."/>
            <person name="Davis C.M."/>
            <person name="Simpson J.R."/>
            <person name="Lauterbach L."/>
            <person name="Steele A.D."/>
            <person name="Gui C."/>
            <person name="Meng S."/>
            <person name="Li G."/>
            <person name="Viehrig K."/>
            <person name="Ye F."/>
            <person name="Su P."/>
            <person name="Kiefer A.F."/>
            <person name="Nichols A."/>
            <person name="Cepeda A.J."/>
            <person name="Yan W."/>
            <person name="Fan B."/>
            <person name="Jiang Y."/>
            <person name="Adhikari A."/>
            <person name="Zheng C.-J."/>
            <person name="Schuster L."/>
            <person name="Cowan T.M."/>
            <person name="Smanski M.J."/>
            <person name="Chevrette M.G."/>
            <person name="De Carvalho L.P.S."/>
            <person name="Shen B."/>
        </authorList>
    </citation>
    <scope>NUCLEOTIDE SEQUENCE [LARGE SCALE GENOMIC DNA]</scope>
    <source>
        <strain evidence="4 5">NPDC001390</strain>
    </source>
</reference>
<evidence type="ECO:0000313" key="4">
    <source>
        <dbReference type="EMBL" id="MFF4520166.1"/>
    </source>
</evidence>
<dbReference type="EMBL" id="JBIAWJ010000001">
    <property type="protein sequence ID" value="MFF4520166.1"/>
    <property type="molecule type" value="Genomic_DNA"/>
</dbReference>
<proteinExistence type="predicted"/>
<feature type="transmembrane region" description="Helical" evidence="2">
    <location>
        <begin position="12"/>
        <end position="38"/>
    </location>
</feature>
<keyword evidence="2" id="KW-1133">Transmembrane helix</keyword>
<evidence type="ECO:0000259" key="3">
    <source>
        <dbReference type="Pfam" id="PF09851"/>
    </source>
</evidence>
<keyword evidence="5" id="KW-1185">Reference proteome</keyword>
<protein>
    <submittedName>
        <fullName evidence="4">SHOCT domain-containing protein</fullName>
    </submittedName>
</protein>